<protein>
    <submittedName>
        <fullName evidence="2">Equilibrative nucleoside transporter 3</fullName>
    </submittedName>
</protein>
<dbReference type="Proteomes" id="UP000006813">
    <property type="component" value="Unassembled WGS sequence"/>
</dbReference>
<dbReference type="AlphaFoldDB" id="G5B6H6"/>
<evidence type="ECO:0000313" key="3">
    <source>
        <dbReference type="Proteomes" id="UP000006813"/>
    </source>
</evidence>
<reference evidence="2 3" key="1">
    <citation type="journal article" date="2011" name="Nature">
        <title>Genome sequencing reveals insights into physiology and longevity of the naked mole rat.</title>
        <authorList>
            <person name="Kim E.B."/>
            <person name="Fang X."/>
            <person name="Fushan A.A."/>
            <person name="Huang Z."/>
            <person name="Lobanov A.V."/>
            <person name="Han L."/>
            <person name="Marino S.M."/>
            <person name="Sun X."/>
            <person name="Turanov A.A."/>
            <person name="Yang P."/>
            <person name="Yim S.H."/>
            <person name="Zhao X."/>
            <person name="Kasaikina M.V."/>
            <person name="Stoletzki N."/>
            <person name="Peng C."/>
            <person name="Polak P."/>
            <person name="Xiong Z."/>
            <person name="Kiezun A."/>
            <person name="Zhu Y."/>
            <person name="Chen Y."/>
            <person name="Kryukov G.V."/>
            <person name="Zhang Q."/>
            <person name="Peshkin L."/>
            <person name="Yang L."/>
            <person name="Bronson R.T."/>
            <person name="Buffenstein R."/>
            <person name="Wang B."/>
            <person name="Han C."/>
            <person name="Li Q."/>
            <person name="Chen L."/>
            <person name="Zhao W."/>
            <person name="Sunyaev S.R."/>
            <person name="Park T.J."/>
            <person name="Zhang G."/>
            <person name="Wang J."/>
            <person name="Gladyshev V.N."/>
        </authorList>
    </citation>
    <scope>NUCLEOTIDE SEQUENCE [LARGE SCALE GENOMIC DNA]</scope>
</reference>
<dbReference type="EMBL" id="JH168664">
    <property type="protein sequence ID" value="EHB04960.1"/>
    <property type="molecule type" value="Genomic_DNA"/>
</dbReference>
<keyword evidence="1" id="KW-0812">Transmembrane</keyword>
<sequence>MQRRAAALSVYNLHSCLGVPVRVRVLASLIVTLSIFVVMIALVKVDTSSWTRGFFTVTIICMAIVSGSATIFNSSIYGLTGSFPMRNAQALISEPVSPKA</sequence>
<feature type="transmembrane region" description="Helical" evidence="1">
    <location>
        <begin position="21"/>
        <end position="42"/>
    </location>
</feature>
<dbReference type="InParanoid" id="G5B6H6"/>
<name>G5B6H6_HETGA</name>
<keyword evidence="1" id="KW-1133">Transmembrane helix</keyword>
<organism evidence="2 3">
    <name type="scientific">Heterocephalus glaber</name>
    <name type="common">Naked mole rat</name>
    <dbReference type="NCBI Taxonomy" id="10181"/>
    <lineage>
        <taxon>Eukaryota</taxon>
        <taxon>Metazoa</taxon>
        <taxon>Chordata</taxon>
        <taxon>Craniata</taxon>
        <taxon>Vertebrata</taxon>
        <taxon>Euteleostomi</taxon>
        <taxon>Mammalia</taxon>
        <taxon>Eutheria</taxon>
        <taxon>Euarchontoglires</taxon>
        <taxon>Glires</taxon>
        <taxon>Rodentia</taxon>
        <taxon>Hystricomorpha</taxon>
        <taxon>Bathyergidae</taxon>
        <taxon>Heterocephalus</taxon>
    </lineage>
</organism>
<gene>
    <name evidence="2" type="ORF">GW7_20705</name>
</gene>
<evidence type="ECO:0000313" key="2">
    <source>
        <dbReference type="EMBL" id="EHB04960.1"/>
    </source>
</evidence>
<keyword evidence="1" id="KW-0472">Membrane</keyword>
<feature type="transmembrane region" description="Helical" evidence="1">
    <location>
        <begin position="54"/>
        <end position="79"/>
    </location>
</feature>
<accession>G5B6H6</accession>
<evidence type="ECO:0000256" key="1">
    <source>
        <dbReference type="SAM" id="Phobius"/>
    </source>
</evidence>
<proteinExistence type="predicted"/>
<dbReference type="STRING" id="10181.G5B6H6"/>